<dbReference type="SUPFAM" id="SSF54001">
    <property type="entry name" value="Cysteine proteinases"/>
    <property type="match status" value="1"/>
</dbReference>
<reference evidence="10" key="1">
    <citation type="submission" date="2023-06" db="EMBL/GenBank/DDBJ databases">
        <authorList>
            <person name="Zeman M."/>
            <person name="Kubasova T."/>
            <person name="Jahodarova E."/>
            <person name="Nykrynova M."/>
            <person name="Rychlik I."/>
        </authorList>
    </citation>
    <scope>NUCLEOTIDE SEQUENCE</scope>
    <source>
        <strain evidence="10">ET15</strain>
        <strain evidence="9">ET37</strain>
    </source>
</reference>
<comment type="caution">
    <text evidence="10">The sequence shown here is derived from an EMBL/GenBank/DDBJ whole genome shotgun (WGS) entry which is preliminary data.</text>
</comment>
<protein>
    <submittedName>
        <fullName evidence="10">C10 family peptidase</fullName>
    </submittedName>
</protein>
<feature type="chain" id="PRO_5043611234" evidence="7">
    <location>
        <begin position="20"/>
        <end position="1048"/>
    </location>
</feature>
<dbReference type="Proteomes" id="UP001168478">
    <property type="component" value="Unassembled WGS sequence"/>
</dbReference>
<gene>
    <name evidence="9" type="ORF">QVN81_01835</name>
    <name evidence="10" type="ORF">QVN84_01830</name>
</gene>
<dbReference type="Pfam" id="PF01640">
    <property type="entry name" value="Peptidase_C10"/>
    <property type="match status" value="1"/>
</dbReference>
<evidence type="ECO:0000313" key="11">
    <source>
        <dbReference type="Proteomes" id="UP001167831"/>
    </source>
</evidence>
<evidence type="ECO:0000256" key="4">
    <source>
        <dbReference type="ARBA" id="ARBA00022801"/>
    </source>
</evidence>
<dbReference type="EMBL" id="JAUEIE010000001">
    <property type="protein sequence ID" value="MDN0021768.1"/>
    <property type="molecule type" value="Genomic_DNA"/>
</dbReference>
<keyword evidence="3 7" id="KW-0732">Signal</keyword>
<feature type="active site" description="Proton acceptor" evidence="6">
    <location>
        <position position="324"/>
    </location>
</feature>
<feature type="active site" description="Nucleophile" evidence="6">
    <location>
        <position position="181"/>
    </location>
</feature>
<dbReference type="GO" id="GO:0008234">
    <property type="term" value="F:cysteine-type peptidase activity"/>
    <property type="evidence" value="ECO:0007669"/>
    <property type="project" value="UniProtKB-KW"/>
</dbReference>
<dbReference type="InterPro" id="IPR044934">
    <property type="entry name" value="Streptopain_sf"/>
</dbReference>
<feature type="signal peptide" evidence="7">
    <location>
        <begin position="1"/>
        <end position="19"/>
    </location>
</feature>
<accession>A0AAW7JN52</accession>
<evidence type="ECO:0000256" key="1">
    <source>
        <dbReference type="ARBA" id="ARBA00009693"/>
    </source>
</evidence>
<dbReference type="RefSeq" id="WP_289824536.1">
    <property type="nucleotide sequence ID" value="NZ_JAUEIE010000001.1"/>
</dbReference>
<comment type="similarity">
    <text evidence="1">Belongs to the peptidase C10 family.</text>
</comment>
<keyword evidence="2" id="KW-0645">Protease</keyword>
<dbReference type="InterPro" id="IPR025896">
    <property type="entry name" value="Spi_Prtas-inh"/>
</dbReference>
<evidence type="ECO:0000256" key="6">
    <source>
        <dbReference type="PIRSR" id="PIRSR600200-1"/>
    </source>
</evidence>
<evidence type="ECO:0000313" key="9">
    <source>
        <dbReference type="EMBL" id="MDN0021768.1"/>
    </source>
</evidence>
<dbReference type="GO" id="GO:0006508">
    <property type="term" value="P:proteolysis"/>
    <property type="evidence" value="ECO:0007669"/>
    <property type="project" value="UniProtKB-KW"/>
</dbReference>
<evidence type="ECO:0000259" key="8">
    <source>
        <dbReference type="Pfam" id="PF13734"/>
    </source>
</evidence>
<dbReference type="EMBL" id="JAUEIF010000001">
    <property type="protein sequence ID" value="MDN0024265.1"/>
    <property type="molecule type" value="Genomic_DNA"/>
</dbReference>
<dbReference type="Gene3D" id="3.90.70.50">
    <property type="entry name" value="Peptidase C10, streptopain"/>
    <property type="match status" value="1"/>
</dbReference>
<evidence type="ECO:0000256" key="2">
    <source>
        <dbReference type="ARBA" id="ARBA00022670"/>
    </source>
</evidence>
<reference evidence="10" key="2">
    <citation type="submission" date="2023-08" db="EMBL/GenBank/DDBJ databases">
        <title>Identification and characterization of horizontal gene transfer across gut microbiota members of farm animals based on homology search.</title>
        <authorList>
            <person name="Schwarzerova J."/>
            <person name="Nykrynova M."/>
            <person name="Jureckova K."/>
            <person name="Cejkova D."/>
            <person name="Rychlik I."/>
        </authorList>
    </citation>
    <scope>NUCLEOTIDE SEQUENCE</scope>
    <source>
        <strain evidence="10">ET15</strain>
        <strain evidence="9">ET37</strain>
    </source>
</reference>
<evidence type="ECO:0000256" key="5">
    <source>
        <dbReference type="ARBA" id="ARBA00022807"/>
    </source>
</evidence>
<sequence>MRKGLLTMLCLLLTMCLHADPISKEQAHKTARAFLAGKGITMTTDATPAYKARRRSAAAEVAGYYIFNAGGDRGYVIVSGDDRTEAVLGYTDSGEFDPATAPEGMMAWLKGYLEFIDRLDSEGVTKETAERKARQMKAQKVRHAIQPLVTSRWNQGDPYNLLCPRYYNADGTQGDRSATGCVATALAQVMYFYKWPDAVVKSIPRYSFDSNGHQISMPSIPKGTEIDWANMTDIYDGQSTDVQKNAVAELMVYVGTGVKMGYGPSSGAGFNGGKPLAEYFGYDDATHSEYRSNYTLDEWTDLIYNEIATGHPVAFAGTASGGAHAFVVDGYDGDGLFHLNWGWGGGSDGYFRIEILNPGDNSGIGASSSSDGYSMGQEALILRLPDGVEADDTAMMTINDTEIRGDEIFSNYINWTGETNSFDYGIGYVAEDGSLVSIGKTSRADNLGANYYYGGSFGISGLEEGVYTVVPISKTTESDVWKTSFNIKDRHIIADVKADGSYTLEMYTRPVDLAIESIEFTGDRTVNRQQKLDVTFRNNTEEFYGEIYLFASKTGDKGGQASRSALSLKKGHTTTLTFFFTPKETGTYNVWLTYDGAGNNVVPGGHTTVDITATPAADAASLQVSSMTFSNITSGTIYGDFIEGQVRVRNNARTKFEGNVKLNIWRGEIGQGTFWSLSNTLLPASIEPGETVSLPFRFDNLTTGMQYGFNVEYGTGGELASGGLGNVNRLMDGVIAYKADGSKTASAPTARYIPMGDIVAVDLRHAPQVTMVNASRAPEALFFIGEDMETPSGLESAQVVKGGTAGDVTVSDSYGFFSPENFTARTMSYSRVVDKAGMGSSWETIALPFRPESVTADGVPVGINTEKGLLLKEFSMADEGAGIFFETTDAMQDGVPYIFSVTDESLVGKTLVFSASDVDVAASDGARIVAGTDSYSFYGTTLTLTDNGIYVLNDAGTAFTLATEEADVKPFRAYFRTKLPDGLRAAQLPINTVTDGIEGTETGMKDGETGVYGVDGVRVGTATVRDGHVIMPQLPKGIYIVNGRKVAL</sequence>
<evidence type="ECO:0000313" key="12">
    <source>
        <dbReference type="Proteomes" id="UP001168478"/>
    </source>
</evidence>
<dbReference type="AlphaFoldDB" id="A0AAW7JN52"/>
<feature type="domain" description="Spi protease inhibitor" evidence="8">
    <location>
        <begin position="19"/>
        <end position="112"/>
    </location>
</feature>
<organism evidence="10 12">
    <name type="scientific">Leyella lascolaii</name>
    <dbReference type="NCBI Taxonomy" id="1776379"/>
    <lineage>
        <taxon>Bacteria</taxon>
        <taxon>Pseudomonadati</taxon>
        <taxon>Bacteroidota</taxon>
        <taxon>Bacteroidia</taxon>
        <taxon>Bacteroidales</taxon>
        <taxon>Prevotellaceae</taxon>
        <taxon>Leyella</taxon>
    </lineage>
</organism>
<keyword evidence="5" id="KW-0788">Thiol protease</keyword>
<evidence type="ECO:0000256" key="3">
    <source>
        <dbReference type="ARBA" id="ARBA00022729"/>
    </source>
</evidence>
<dbReference type="Proteomes" id="UP001167831">
    <property type="component" value="Unassembled WGS sequence"/>
</dbReference>
<dbReference type="PRINTS" id="PR00797">
    <property type="entry name" value="STREPTOPAIN"/>
</dbReference>
<evidence type="ECO:0000313" key="10">
    <source>
        <dbReference type="EMBL" id="MDN0024265.1"/>
    </source>
</evidence>
<keyword evidence="11" id="KW-1185">Reference proteome</keyword>
<evidence type="ECO:0000256" key="7">
    <source>
        <dbReference type="SAM" id="SignalP"/>
    </source>
</evidence>
<dbReference type="Pfam" id="PF13734">
    <property type="entry name" value="Inhibitor_I69"/>
    <property type="match status" value="1"/>
</dbReference>
<dbReference type="InterPro" id="IPR038765">
    <property type="entry name" value="Papain-like_cys_pep_sf"/>
</dbReference>
<proteinExistence type="inferred from homology"/>
<dbReference type="InterPro" id="IPR000200">
    <property type="entry name" value="Peptidase_C10"/>
</dbReference>
<keyword evidence="4" id="KW-0378">Hydrolase</keyword>
<name>A0AAW7JN52_9BACT</name>